<keyword evidence="1 2" id="KW-0727">SH2 domain</keyword>
<dbReference type="InterPro" id="IPR051184">
    <property type="entry name" value="Tyrosine-phos_adapter"/>
</dbReference>
<protein>
    <recommendedName>
        <fullName evidence="3">SH2 domain-containing protein</fullName>
    </recommendedName>
</protein>
<evidence type="ECO:0000313" key="4">
    <source>
        <dbReference type="EMBL" id="VDI33532.1"/>
    </source>
</evidence>
<proteinExistence type="predicted"/>
<reference evidence="4" key="1">
    <citation type="submission" date="2018-11" db="EMBL/GenBank/DDBJ databases">
        <authorList>
            <person name="Alioto T."/>
            <person name="Alioto T."/>
        </authorList>
    </citation>
    <scope>NUCLEOTIDE SEQUENCE</scope>
</reference>
<dbReference type="GO" id="GO:0035591">
    <property type="term" value="F:signaling adaptor activity"/>
    <property type="evidence" value="ECO:0007669"/>
    <property type="project" value="TreeGrafter"/>
</dbReference>
<evidence type="ECO:0000256" key="1">
    <source>
        <dbReference type="ARBA" id="ARBA00022999"/>
    </source>
</evidence>
<dbReference type="PANTHER" id="PTHR19969">
    <property type="entry name" value="SH2-SH3 ADAPTOR PROTEIN-RELATED"/>
    <property type="match status" value="1"/>
</dbReference>
<organism evidence="4 5">
    <name type="scientific">Mytilus galloprovincialis</name>
    <name type="common">Mediterranean mussel</name>
    <dbReference type="NCBI Taxonomy" id="29158"/>
    <lineage>
        <taxon>Eukaryota</taxon>
        <taxon>Metazoa</taxon>
        <taxon>Spiralia</taxon>
        <taxon>Lophotrochozoa</taxon>
        <taxon>Mollusca</taxon>
        <taxon>Bivalvia</taxon>
        <taxon>Autobranchia</taxon>
        <taxon>Pteriomorphia</taxon>
        <taxon>Mytilida</taxon>
        <taxon>Mytiloidea</taxon>
        <taxon>Mytilidae</taxon>
        <taxon>Mytilinae</taxon>
        <taxon>Mytilus</taxon>
    </lineage>
</organism>
<evidence type="ECO:0000256" key="2">
    <source>
        <dbReference type="PROSITE-ProRule" id="PRU00191"/>
    </source>
</evidence>
<evidence type="ECO:0000313" key="5">
    <source>
        <dbReference type="Proteomes" id="UP000596742"/>
    </source>
</evidence>
<accession>A0A8B6EDX8</accession>
<dbReference type="Proteomes" id="UP000596742">
    <property type="component" value="Unassembled WGS sequence"/>
</dbReference>
<keyword evidence="5" id="KW-1185">Reference proteome</keyword>
<dbReference type="AlphaFoldDB" id="A0A8B6EDX8"/>
<dbReference type="Gene3D" id="3.30.505.10">
    <property type="entry name" value="SH2 domain"/>
    <property type="match status" value="1"/>
</dbReference>
<dbReference type="PROSITE" id="PS50001">
    <property type="entry name" value="SH2"/>
    <property type="match status" value="1"/>
</dbReference>
<evidence type="ECO:0000259" key="3">
    <source>
        <dbReference type="PROSITE" id="PS50001"/>
    </source>
</evidence>
<dbReference type="InterPro" id="IPR000980">
    <property type="entry name" value="SH2"/>
</dbReference>
<dbReference type="GO" id="GO:0005737">
    <property type="term" value="C:cytoplasm"/>
    <property type="evidence" value="ECO:0007669"/>
    <property type="project" value="TreeGrafter"/>
</dbReference>
<name>A0A8B6EDX8_MYTGA</name>
<dbReference type="SUPFAM" id="SSF55550">
    <property type="entry name" value="SH2 domain"/>
    <property type="match status" value="1"/>
</dbReference>
<dbReference type="InterPro" id="IPR036860">
    <property type="entry name" value="SH2_dom_sf"/>
</dbReference>
<dbReference type="Pfam" id="PF00017">
    <property type="entry name" value="SH2"/>
    <property type="match status" value="1"/>
</dbReference>
<feature type="domain" description="SH2" evidence="3">
    <location>
        <begin position="35"/>
        <end position="77"/>
    </location>
</feature>
<dbReference type="PANTHER" id="PTHR19969:SF5">
    <property type="entry name" value="CRK-LIKE PROTEIN"/>
    <property type="match status" value="1"/>
</dbReference>
<comment type="caution">
    <text evidence="4">The sequence shown here is derived from an EMBL/GenBank/DDBJ whole genome shotgun (WGS) entry which is preliminary data.</text>
</comment>
<sequence length="77" mass="8971">MLVDVVALINHGYEVDEMHVVEVVFIYHGTNNEPWYHGKMTRKEAENLLQKYKYMGDGAFLVRESENCIGNYAVDYL</sequence>
<dbReference type="GO" id="GO:0016477">
    <property type="term" value="P:cell migration"/>
    <property type="evidence" value="ECO:0007669"/>
    <property type="project" value="TreeGrafter"/>
</dbReference>
<dbReference type="EMBL" id="UYJE01005056">
    <property type="protein sequence ID" value="VDI33532.1"/>
    <property type="molecule type" value="Genomic_DNA"/>
</dbReference>
<dbReference type="PRINTS" id="PR00401">
    <property type="entry name" value="SH2DOMAIN"/>
</dbReference>
<dbReference type="GO" id="GO:0007167">
    <property type="term" value="P:enzyme-linked receptor protein signaling pathway"/>
    <property type="evidence" value="ECO:0007669"/>
    <property type="project" value="TreeGrafter"/>
</dbReference>
<dbReference type="GO" id="GO:0030971">
    <property type="term" value="F:receptor tyrosine kinase binding"/>
    <property type="evidence" value="ECO:0007669"/>
    <property type="project" value="TreeGrafter"/>
</dbReference>
<gene>
    <name evidence="4" type="ORF">MGAL_10B052306</name>
</gene>
<dbReference type="OrthoDB" id="346907at2759"/>